<organism evidence="2 3">
    <name type="scientific">Sedimentitalea nanhaiensis</name>
    <dbReference type="NCBI Taxonomy" id="999627"/>
    <lineage>
        <taxon>Bacteria</taxon>
        <taxon>Pseudomonadati</taxon>
        <taxon>Pseudomonadota</taxon>
        <taxon>Alphaproteobacteria</taxon>
        <taxon>Rhodobacterales</taxon>
        <taxon>Paracoccaceae</taxon>
        <taxon>Sedimentitalea</taxon>
    </lineage>
</organism>
<gene>
    <name evidence="2" type="ORF">SAMN05216236_12613</name>
</gene>
<accession>A0A1I7DCN8</accession>
<dbReference type="RefSeq" id="WP_027262270.1">
    <property type="nucleotide sequence ID" value="NZ_FPAW01000026.1"/>
</dbReference>
<keyword evidence="3" id="KW-1185">Reference proteome</keyword>
<dbReference type="AlphaFoldDB" id="A0A1I7DCN8"/>
<evidence type="ECO:0000313" key="3">
    <source>
        <dbReference type="Proteomes" id="UP000182466"/>
    </source>
</evidence>
<dbReference type="SUPFAM" id="SSF159501">
    <property type="entry name" value="EreA/ChaN-like"/>
    <property type="match status" value="1"/>
</dbReference>
<dbReference type="EMBL" id="FPAW01000026">
    <property type="protein sequence ID" value="SFU09461.1"/>
    <property type="molecule type" value="Genomic_DNA"/>
</dbReference>
<evidence type="ECO:0000256" key="1">
    <source>
        <dbReference type="SAM" id="MobiDB-lite"/>
    </source>
</evidence>
<dbReference type="Gene3D" id="3.40.50.11550">
    <property type="match status" value="1"/>
</dbReference>
<proteinExistence type="predicted"/>
<sequence>MEKPDPEPQRQAKIRIDISDIPETLGENEHRVEYRKEFLKCVRAKSDEPLSFIWLEGDTVCLGIGHSEIEMFRLDFAGKTNVTIGEVLKLAYLIKHHSKPTQEDIVEQFGEPEYKQQLKYNADDARAGFADFPFPDDIPKPDLPEEGDGQEISATLARGRGKANGLVVGITHKDNKSREPMLDMLDNSQCPEIVFIEEIQSGAQELLDYFLSPDCDADEMPRELEDVLLRLDQEYGKDQYGGENLGEFSFLAFVLKAKAKGISVVGLDAPECKTDQSDEAVYGAKRCAAMHNHSMQVIQERLERHPDATFLIATGAAHVNTHIGGVPGFCQLLNIPGITMENGGPPIAAEEIEEFRKFRTDPEMRAIHELHAKYPLSKAHPSLREDDEQQLQRLRQIEADAEFAEKVAEWEHAEFEQSLTESGLSKKQQKILLFIPGVEKHYKKKIRKKKSAERMQRRDNDNNQPAKKDGSKK</sequence>
<dbReference type="Proteomes" id="UP000182466">
    <property type="component" value="Unassembled WGS sequence"/>
</dbReference>
<reference evidence="2 3" key="1">
    <citation type="submission" date="2016-10" db="EMBL/GenBank/DDBJ databases">
        <authorList>
            <person name="de Groot N.N."/>
        </authorList>
    </citation>
    <scope>NUCLEOTIDE SEQUENCE [LARGE SCALE GENOMIC DNA]</scope>
    <source>
        <strain evidence="2 3">CGMCC 1.10959</strain>
    </source>
</reference>
<evidence type="ECO:0000313" key="2">
    <source>
        <dbReference type="EMBL" id="SFU09461.1"/>
    </source>
</evidence>
<protein>
    <submittedName>
        <fullName evidence="2">Uncharacterized protein</fullName>
    </submittedName>
</protein>
<feature type="region of interest" description="Disordered" evidence="1">
    <location>
        <begin position="442"/>
        <end position="473"/>
    </location>
</feature>
<feature type="compositionally biased region" description="Basic residues" evidence="1">
    <location>
        <begin position="442"/>
        <end position="451"/>
    </location>
</feature>
<name>A0A1I7DCN8_9RHOB</name>
<feature type="compositionally biased region" description="Basic and acidic residues" evidence="1">
    <location>
        <begin position="452"/>
        <end position="473"/>
    </location>
</feature>